<evidence type="ECO:0000256" key="2">
    <source>
        <dbReference type="ARBA" id="ARBA00022771"/>
    </source>
</evidence>
<keyword evidence="2 4" id="KW-0863">Zinc-finger</keyword>
<dbReference type="SUPFAM" id="SSF57850">
    <property type="entry name" value="RING/U-box"/>
    <property type="match status" value="1"/>
</dbReference>
<keyword evidence="8" id="KW-1185">Reference proteome</keyword>
<evidence type="ECO:0000256" key="4">
    <source>
        <dbReference type="PROSITE-ProRule" id="PRU00175"/>
    </source>
</evidence>
<dbReference type="SUPFAM" id="SSF49599">
    <property type="entry name" value="TRAF domain-like"/>
    <property type="match status" value="1"/>
</dbReference>
<gene>
    <name evidence="7" type="ORF">HPB48_022947</name>
</gene>
<keyword evidence="1" id="KW-0479">Metal-binding</keyword>
<evidence type="ECO:0000256" key="3">
    <source>
        <dbReference type="ARBA" id="ARBA00022833"/>
    </source>
</evidence>
<keyword evidence="3" id="KW-0862">Zinc</keyword>
<proteinExistence type="predicted"/>
<evidence type="ECO:0000259" key="6">
    <source>
        <dbReference type="PROSITE" id="PS50089"/>
    </source>
</evidence>
<dbReference type="InterPro" id="IPR017907">
    <property type="entry name" value="Znf_RING_CS"/>
</dbReference>
<dbReference type="InterPro" id="IPR001841">
    <property type="entry name" value="Znf_RING"/>
</dbReference>
<evidence type="ECO:0000313" key="8">
    <source>
        <dbReference type="Proteomes" id="UP000821853"/>
    </source>
</evidence>
<dbReference type="SMART" id="SM00184">
    <property type="entry name" value="RING"/>
    <property type="match status" value="1"/>
</dbReference>
<organism evidence="7 8">
    <name type="scientific">Haemaphysalis longicornis</name>
    <name type="common">Bush tick</name>
    <dbReference type="NCBI Taxonomy" id="44386"/>
    <lineage>
        <taxon>Eukaryota</taxon>
        <taxon>Metazoa</taxon>
        <taxon>Ecdysozoa</taxon>
        <taxon>Arthropoda</taxon>
        <taxon>Chelicerata</taxon>
        <taxon>Arachnida</taxon>
        <taxon>Acari</taxon>
        <taxon>Parasitiformes</taxon>
        <taxon>Ixodida</taxon>
        <taxon>Ixodoidea</taxon>
        <taxon>Ixodidae</taxon>
        <taxon>Haemaphysalinae</taxon>
        <taxon>Haemaphysalis</taxon>
    </lineage>
</organism>
<feature type="region of interest" description="Disordered" evidence="5">
    <location>
        <begin position="149"/>
        <end position="260"/>
    </location>
</feature>
<dbReference type="Proteomes" id="UP000821853">
    <property type="component" value="Chromosome 10"/>
</dbReference>
<name>A0A9J6FN45_HAELO</name>
<dbReference type="PANTHER" id="PTHR10131">
    <property type="entry name" value="TNF RECEPTOR ASSOCIATED FACTOR"/>
    <property type="match status" value="1"/>
</dbReference>
<accession>A0A9J6FN45</accession>
<evidence type="ECO:0000256" key="5">
    <source>
        <dbReference type="SAM" id="MobiDB-lite"/>
    </source>
</evidence>
<dbReference type="GO" id="GO:0043122">
    <property type="term" value="P:regulation of canonical NF-kappaB signal transduction"/>
    <property type="evidence" value="ECO:0007669"/>
    <property type="project" value="TreeGrafter"/>
</dbReference>
<comment type="caution">
    <text evidence="7">The sequence shown here is derived from an EMBL/GenBank/DDBJ whole genome shotgun (WGS) entry which is preliminary data.</text>
</comment>
<dbReference type="AlphaFoldDB" id="A0A9J6FN45"/>
<evidence type="ECO:0000313" key="7">
    <source>
        <dbReference type="EMBL" id="KAH9364263.1"/>
    </source>
</evidence>
<sequence length="455" mass="50236">MGSTRRQLSGFDEFLDWRQLEFAEKIPDELVCSICGVVSAFPQRLPCRHVFCPTCYEEITERERICPLDRGSFLSKMVEMVDSRAGIKELRIRCPNSPNGCTFVGPLSKLKEHFLEQCRLAEVHCARCGMSLPQKAAVDHYLRHCTGRATSDRRMESSSAGRPRVKKGRSSTRSPGVRKTPSMETGSTMAAERDAPATRIKGYIQGGPARPVHSASGGPSETSSLENSQRSSNGSKRSLHKTTEAPKSTSQPPSQETQPLRIVKSIDNNAQKALSTASTSRQQTSITFGVCDTPPSTRPTALSERKKSADTTVPAGFAFCYVTGLQDAEFRLTCGEEVVLRSDSFLMADCTFRVHARLRRDKDGVVLVSFALCVCGGTWHTIAQWPNTMSLFLVHPWDQTGNMRLPLAHNPAAVLLHQATHSDRWDFWLPTRDLKLSDVKAFLSSGSVCVALEVE</sequence>
<dbReference type="GO" id="GO:0008270">
    <property type="term" value="F:zinc ion binding"/>
    <property type="evidence" value="ECO:0007669"/>
    <property type="project" value="UniProtKB-KW"/>
</dbReference>
<dbReference type="PANTHER" id="PTHR10131:SF138">
    <property type="entry name" value="RE66324P"/>
    <property type="match status" value="1"/>
</dbReference>
<dbReference type="Gene3D" id="3.30.40.10">
    <property type="entry name" value="Zinc/RING finger domain, C3HC4 (zinc finger)"/>
    <property type="match status" value="2"/>
</dbReference>
<feature type="domain" description="RING-type" evidence="6">
    <location>
        <begin position="32"/>
        <end position="70"/>
    </location>
</feature>
<protein>
    <recommendedName>
        <fullName evidence="6">RING-type domain-containing protein</fullName>
    </recommendedName>
</protein>
<dbReference type="PROSITE" id="PS00518">
    <property type="entry name" value="ZF_RING_1"/>
    <property type="match status" value="1"/>
</dbReference>
<feature type="compositionally biased region" description="Polar residues" evidence="5">
    <location>
        <begin position="245"/>
        <end position="258"/>
    </location>
</feature>
<dbReference type="GO" id="GO:0009898">
    <property type="term" value="C:cytoplasmic side of plasma membrane"/>
    <property type="evidence" value="ECO:0007669"/>
    <property type="project" value="TreeGrafter"/>
</dbReference>
<feature type="compositionally biased region" description="Polar residues" evidence="5">
    <location>
        <begin position="217"/>
        <end position="236"/>
    </location>
</feature>
<dbReference type="InterPro" id="IPR013083">
    <property type="entry name" value="Znf_RING/FYVE/PHD"/>
</dbReference>
<dbReference type="VEuPathDB" id="VectorBase:HLOH_048500"/>
<evidence type="ECO:0000256" key="1">
    <source>
        <dbReference type="ARBA" id="ARBA00022723"/>
    </source>
</evidence>
<dbReference type="PROSITE" id="PS50089">
    <property type="entry name" value="ZF_RING_2"/>
    <property type="match status" value="1"/>
</dbReference>
<reference evidence="7 8" key="1">
    <citation type="journal article" date="2020" name="Cell">
        <title>Large-Scale Comparative Analyses of Tick Genomes Elucidate Their Genetic Diversity and Vector Capacities.</title>
        <authorList>
            <consortium name="Tick Genome and Microbiome Consortium (TIGMIC)"/>
            <person name="Jia N."/>
            <person name="Wang J."/>
            <person name="Shi W."/>
            <person name="Du L."/>
            <person name="Sun Y."/>
            <person name="Zhan W."/>
            <person name="Jiang J.F."/>
            <person name="Wang Q."/>
            <person name="Zhang B."/>
            <person name="Ji P."/>
            <person name="Bell-Sakyi L."/>
            <person name="Cui X.M."/>
            <person name="Yuan T.T."/>
            <person name="Jiang B.G."/>
            <person name="Yang W.F."/>
            <person name="Lam T.T."/>
            <person name="Chang Q.C."/>
            <person name="Ding S.J."/>
            <person name="Wang X.J."/>
            <person name="Zhu J.G."/>
            <person name="Ruan X.D."/>
            <person name="Zhao L."/>
            <person name="Wei J.T."/>
            <person name="Ye R.Z."/>
            <person name="Que T.C."/>
            <person name="Du C.H."/>
            <person name="Zhou Y.H."/>
            <person name="Cheng J.X."/>
            <person name="Dai P.F."/>
            <person name="Guo W.B."/>
            <person name="Han X.H."/>
            <person name="Huang E.J."/>
            <person name="Li L.F."/>
            <person name="Wei W."/>
            <person name="Gao Y.C."/>
            <person name="Liu J.Z."/>
            <person name="Shao H.Z."/>
            <person name="Wang X."/>
            <person name="Wang C.C."/>
            <person name="Yang T.C."/>
            <person name="Huo Q.B."/>
            <person name="Li W."/>
            <person name="Chen H.Y."/>
            <person name="Chen S.E."/>
            <person name="Zhou L.G."/>
            <person name="Ni X.B."/>
            <person name="Tian J.H."/>
            <person name="Sheng Y."/>
            <person name="Liu T."/>
            <person name="Pan Y.S."/>
            <person name="Xia L.Y."/>
            <person name="Li J."/>
            <person name="Zhao F."/>
            <person name="Cao W.C."/>
        </authorList>
    </citation>
    <scope>NUCLEOTIDE SEQUENCE [LARGE SCALE GENOMIC DNA]</scope>
    <source>
        <strain evidence="7">HaeL-2018</strain>
    </source>
</reference>
<dbReference type="OrthoDB" id="6503917at2759"/>
<dbReference type="GO" id="GO:0005164">
    <property type="term" value="F:tumor necrosis factor receptor binding"/>
    <property type="evidence" value="ECO:0007669"/>
    <property type="project" value="TreeGrafter"/>
</dbReference>
<dbReference type="EMBL" id="JABSTR010000002">
    <property type="protein sequence ID" value="KAH9364263.1"/>
    <property type="molecule type" value="Genomic_DNA"/>
</dbReference>